<dbReference type="InterPro" id="IPR029063">
    <property type="entry name" value="SAM-dependent_MTases_sf"/>
</dbReference>
<proteinExistence type="predicted"/>
<dbReference type="eggNOG" id="COG3315">
    <property type="taxonomic scope" value="Bacteria"/>
</dbReference>
<sequence length="285" mass="31635">MTTQHDPIDPVAPEGVDLERPNVARVYDWFLGGSANWAIDREFGSQVLKQFPEVKTFARVGRDFLGRGVGYLARQGITQFLDIGSGVPTVGNVHQIASAINPDSRVVYVDIEPVAVAHSQLLLEREGLLGRHAVLQGDVRDPADIWKRALETGVIDPRQPIGLVLVGLLYFLGPDEPVYEMVQRYLDFLPSGSYFLSSHLTEDGVTRKEGDNRENVQELYKKTSAPFHLRSRAEFTAFFDGLELVEPGIDWMATWHLDEADSRASDRFADDPTFTGGLGGLGRKP</sequence>
<evidence type="ECO:0000313" key="1">
    <source>
        <dbReference type="EMBL" id="AIG80309.1"/>
    </source>
</evidence>
<dbReference type="EMBL" id="CP008953">
    <property type="protein sequence ID" value="AIG80309.1"/>
    <property type="molecule type" value="Genomic_DNA"/>
</dbReference>
<dbReference type="Proteomes" id="UP000028492">
    <property type="component" value="Chromosome"/>
</dbReference>
<dbReference type="Pfam" id="PF04672">
    <property type="entry name" value="Methyltransf_19"/>
    <property type="match status" value="1"/>
</dbReference>
<dbReference type="STRING" id="208439.AJAP_37570"/>
<gene>
    <name evidence="1" type="ORF">AJAP_37570</name>
</gene>
<accession>A0A075V768</accession>
<evidence type="ECO:0008006" key="3">
    <source>
        <dbReference type="Google" id="ProtNLM"/>
    </source>
</evidence>
<evidence type="ECO:0000313" key="2">
    <source>
        <dbReference type="Proteomes" id="UP000028492"/>
    </source>
</evidence>
<dbReference type="PIRSF" id="PIRSF017393">
    <property type="entry name" value="MTase_SAV2177"/>
    <property type="match status" value="1"/>
</dbReference>
<reference evidence="1 2" key="1">
    <citation type="journal article" date="2014" name="J. Biotechnol.">
        <title>Complete genome sequence of the actinobacterium Amycolatopsis japonica MG417-CF17(T) (=DSM 44213T) producing (S,S)-N,N'-ethylenediaminedisuccinic acid.</title>
        <authorList>
            <person name="Stegmann E."/>
            <person name="Albersmeier A."/>
            <person name="Spohn M."/>
            <person name="Gert H."/>
            <person name="Weber T."/>
            <person name="Wohlleben W."/>
            <person name="Kalinowski J."/>
            <person name="Ruckert C."/>
        </authorList>
    </citation>
    <scope>NUCLEOTIDE SEQUENCE [LARGE SCALE GENOMIC DNA]</scope>
    <source>
        <strain evidence="2">MG417-CF17 (DSM 44213)</strain>
    </source>
</reference>
<protein>
    <recommendedName>
        <fullName evidence="3">Methyltransferase</fullName>
    </recommendedName>
</protein>
<dbReference type="KEGG" id="aja:AJAP_37570"/>
<dbReference type="SUPFAM" id="SSF53335">
    <property type="entry name" value="S-adenosyl-L-methionine-dependent methyltransferases"/>
    <property type="match status" value="1"/>
</dbReference>
<dbReference type="Gene3D" id="3.40.50.150">
    <property type="entry name" value="Vaccinia Virus protein VP39"/>
    <property type="match status" value="1"/>
</dbReference>
<dbReference type="RefSeq" id="WP_038520267.1">
    <property type="nucleotide sequence ID" value="NZ_CP008953.1"/>
</dbReference>
<keyword evidence="2" id="KW-1185">Reference proteome</keyword>
<name>A0A075V768_9PSEU</name>
<dbReference type="HOGENOM" id="CLU_067079_1_0_11"/>
<dbReference type="AlphaFoldDB" id="A0A075V768"/>
<dbReference type="InterPro" id="IPR006764">
    <property type="entry name" value="SAM_dep_MeTrfase_SAV2177_type"/>
</dbReference>
<organism evidence="1 2">
    <name type="scientific">Amycolatopsis japonica</name>
    <dbReference type="NCBI Taxonomy" id="208439"/>
    <lineage>
        <taxon>Bacteria</taxon>
        <taxon>Bacillati</taxon>
        <taxon>Actinomycetota</taxon>
        <taxon>Actinomycetes</taxon>
        <taxon>Pseudonocardiales</taxon>
        <taxon>Pseudonocardiaceae</taxon>
        <taxon>Amycolatopsis</taxon>
        <taxon>Amycolatopsis japonica group</taxon>
    </lineage>
</organism>